<evidence type="ECO:0000313" key="3">
    <source>
        <dbReference type="Proteomes" id="UP001172155"/>
    </source>
</evidence>
<protein>
    <submittedName>
        <fullName evidence="2">Uncharacterized protein</fullName>
    </submittedName>
</protein>
<feature type="compositionally biased region" description="Polar residues" evidence="1">
    <location>
        <begin position="308"/>
        <end position="324"/>
    </location>
</feature>
<accession>A0AA40K4V3</accession>
<dbReference type="Proteomes" id="UP001172155">
    <property type="component" value="Unassembled WGS sequence"/>
</dbReference>
<evidence type="ECO:0000256" key="1">
    <source>
        <dbReference type="SAM" id="MobiDB-lite"/>
    </source>
</evidence>
<keyword evidence="3" id="KW-1185">Reference proteome</keyword>
<dbReference type="EMBL" id="JAUKUD010000004">
    <property type="protein sequence ID" value="KAK0745978.1"/>
    <property type="molecule type" value="Genomic_DNA"/>
</dbReference>
<organism evidence="2 3">
    <name type="scientific">Schizothecium vesticola</name>
    <dbReference type="NCBI Taxonomy" id="314040"/>
    <lineage>
        <taxon>Eukaryota</taxon>
        <taxon>Fungi</taxon>
        <taxon>Dikarya</taxon>
        <taxon>Ascomycota</taxon>
        <taxon>Pezizomycotina</taxon>
        <taxon>Sordariomycetes</taxon>
        <taxon>Sordariomycetidae</taxon>
        <taxon>Sordariales</taxon>
        <taxon>Schizotheciaceae</taxon>
        <taxon>Schizothecium</taxon>
    </lineage>
</organism>
<gene>
    <name evidence="2" type="ORF">B0T18DRAFT_140925</name>
</gene>
<name>A0AA40K4V3_9PEZI</name>
<reference evidence="2" key="1">
    <citation type="submission" date="2023-06" db="EMBL/GenBank/DDBJ databases">
        <title>Genome-scale phylogeny and comparative genomics of the fungal order Sordariales.</title>
        <authorList>
            <consortium name="Lawrence Berkeley National Laboratory"/>
            <person name="Hensen N."/>
            <person name="Bonometti L."/>
            <person name="Westerberg I."/>
            <person name="Brannstrom I.O."/>
            <person name="Guillou S."/>
            <person name="Cros-Aarteil S."/>
            <person name="Calhoun S."/>
            <person name="Haridas S."/>
            <person name="Kuo A."/>
            <person name="Mondo S."/>
            <person name="Pangilinan J."/>
            <person name="Riley R."/>
            <person name="LaButti K."/>
            <person name="Andreopoulos B."/>
            <person name="Lipzen A."/>
            <person name="Chen C."/>
            <person name="Yanf M."/>
            <person name="Daum C."/>
            <person name="Ng V."/>
            <person name="Clum A."/>
            <person name="Steindorff A."/>
            <person name="Ohm R."/>
            <person name="Martin F."/>
            <person name="Silar P."/>
            <person name="Natvig D."/>
            <person name="Lalanne C."/>
            <person name="Gautier V."/>
            <person name="Ament-velasquez S.L."/>
            <person name="Kruys A."/>
            <person name="Hutchinson M.I."/>
            <person name="Powell A.J."/>
            <person name="Barry K."/>
            <person name="Miller A.N."/>
            <person name="Grigoriev I.V."/>
            <person name="Debuchy R."/>
            <person name="Gladieux P."/>
            <person name="Thoren M.H."/>
            <person name="Johannesson H."/>
        </authorList>
    </citation>
    <scope>NUCLEOTIDE SEQUENCE</scope>
    <source>
        <strain evidence="2">SMH3187-1</strain>
    </source>
</reference>
<feature type="region of interest" description="Disordered" evidence="1">
    <location>
        <begin position="295"/>
        <end position="324"/>
    </location>
</feature>
<proteinExistence type="predicted"/>
<sequence length="324" mass="36078">MPHLRHLKFCHLGLYEKVHGQGFGQNIAITTHSTLKTLSISSYPYPATPRPGGLNMPLLNGKTELRALDSTRIDLMTWAPILKELTKLKSLRFRYRPWAEVHDREHRQRSKEDVHYHQTAETTLSKAGVLDEILESLLGRLTSLGFDLTYPADYRWGAFERLRRLRVPAACFLCPSNWELFATESEKTPPMIPASLLSLVILGFAPIKGSHTPGSNSDGWHPGCGCGQEFALVCFLEKVGSKGVQKSRDSEPLDVILVLKDGATTSDVFPLVRKMAPRSSVRLVLENGRTIRSEIGAQATSHRDGQEVSYQTEAWSGGTESATR</sequence>
<comment type="caution">
    <text evidence="2">The sequence shown here is derived from an EMBL/GenBank/DDBJ whole genome shotgun (WGS) entry which is preliminary data.</text>
</comment>
<evidence type="ECO:0000313" key="2">
    <source>
        <dbReference type="EMBL" id="KAK0745978.1"/>
    </source>
</evidence>
<dbReference type="AlphaFoldDB" id="A0AA40K4V3"/>